<protein>
    <submittedName>
        <fullName evidence="1">Uncharacterized protein</fullName>
    </submittedName>
</protein>
<evidence type="ECO:0000313" key="2">
    <source>
        <dbReference type="Proteomes" id="UP000276133"/>
    </source>
</evidence>
<comment type="caution">
    <text evidence="1">The sequence shown here is derived from an EMBL/GenBank/DDBJ whole genome shotgun (WGS) entry which is preliminary data.</text>
</comment>
<sequence>MNKKSSSLHKSSSNLFQFEKKKISLTRLFDFNKGSLRLIMRASTIHFDAVAIQALPIGPLRLGFGMQAQILDRTEHMLQVGRPLARILAVDLDDRAERADLAHNPLHLTRLATKKIYLGQLLIQQSLTNKVLDIGPQLVALGVAQVLPVVGQQPQTGCLALPLLY</sequence>
<dbReference type="EMBL" id="REGN01000930">
    <property type="protein sequence ID" value="RNA38029.1"/>
    <property type="molecule type" value="Genomic_DNA"/>
</dbReference>
<reference evidence="1 2" key="1">
    <citation type="journal article" date="2018" name="Sci. Rep.">
        <title>Genomic signatures of local adaptation to the degree of environmental predictability in rotifers.</title>
        <authorList>
            <person name="Franch-Gras L."/>
            <person name="Hahn C."/>
            <person name="Garcia-Roger E.M."/>
            <person name="Carmona M.J."/>
            <person name="Serra M."/>
            <person name="Gomez A."/>
        </authorList>
    </citation>
    <scope>NUCLEOTIDE SEQUENCE [LARGE SCALE GENOMIC DNA]</scope>
    <source>
        <strain evidence="1">HYR1</strain>
    </source>
</reference>
<organism evidence="1 2">
    <name type="scientific">Brachionus plicatilis</name>
    <name type="common">Marine rotifer</name>
    <name type="synonym">Brachionus muelleri</name>
    <dbReference type="NCBI Taxonomy" id="10195"/>
    <lineage>
        <taxon>Eukaryota</taxon>
        <taxon>Metazoa</taxon>
        <taxon>Spiralia</taxon>
        <taxon>Gnathifera</taxon>
        <taxon>Rotifera</taxon>
        <taxon>Eurotatoria</taxon>
        <taxon>Monogononta</taxon>
        <taxon>Pseudotrocha</taxon>
        <taxon>Ploima</taxon>
        <taxon>Brachionidae</taxon>
        <taxon>Brachionus</taxon>
    </lineage>
</organism>
<evidence type="ECO:0000313" key="1">
    <source>
        <dbReference type="EMBL" id="RNA38029.1"/>
    </source>
</evidence>
<keyword evidence="2" id="KW-1185">Reference proteome</keyword>
<dbReference type="Proteomes" id="UP000276133">
    <property type="component" value="Unassembled WGS sequence"/>
</dbReference>
<gene>
    <name evidence="1" type="ORF">BpHYR1_017038</name>
</gene>
<name>A0A3M7SQM6_BRAPC</name>
<dbReference type="AlphaFoldDB" id="A0A3M7SQM6"/>
<accession>A0A3M7SQM6</accession>
<proteinExistence type="predicted"/>